<dbReference type="Proteomes" id="UP000000628">
    <property type="component" value="Chromosome"/>
</dbReference>
<dbReference type="eggNOG" id="COG0840">
    <property type="taxonomic scope" value="Bacteria"/>
</dbReference>
<evidence type="ECO:0000256" key="9">
    <source>
        <dbReference type="ARBA" id="ARBA00023224"/>
    </source>
</evidence>
<dbReference type="OrthoDB" id="8667074at2"/>
<dbReference type="Pfam" id="PF00015">
    <property type="entry name" value="MCPsignal"/>
    <property type="match status" value="1"/>
</dbReference>
<dbReference type="Pfam" id="PF02203">
    <property type="entry name" value="TarH"/>
    <property type="match status" value="1"/>
</dbReference>
<feature type="transmembrane region" description="Helical" evidence="12">
    <location>
        <begin position="21"/>
        <end position="44"/>
    </location>
</feature>
<name>C7R0D6_JONDD</name>
<dbReference type="KEGG" id="jde:Jden_1961"/>
<dbReference type="GO" id="GO:0004888">
    <property type="term" value="F:transmembrane signaling receptor activity"/>
    <property type="evidence" value="ECO:0007669"/>
    <property type="project" value="InterPro"/>
</dbReference>
<evidence type="ECO:0000256" key="3">
    <source>
        <dbReference type="ARBA" id="ARBA00022481"/>
    </source>
</evidence>
<dbReference type="SMART" id="SM00304">
    <property type="entry name" value="HAMP"/>
    <property type="match status" value="1"/>
</dbReference>
<evidence type="ECO:0000256" key="2">
    <source>
        <dbReference type="ARBA" id="ARBA00022475"/>
    </source>
</evidence>
<dbReference type="InterPro" id="IPR004089">
    <property type="entry name" value="MCPsignal_dom"/>
</dbReference>
<keyword evidence="8 12" id="KW-0472">Membrane</keyword>
<keyword evidence="16" id="KW-1185">Reference proteome</keyword>
<organism evidence="15 16">
    <name type="scientific">Jonesia denitrificans (strain ATCC 14870 / DSM 20603 / BCRC 15368 / CIP 55.134 / JCM 11481 / NBRC 15587 / NCTC 10816 / Prevot 55134)</name>
    <name type="common">Listeria denitrificans</name>
    <dbReference type="NCBI Taxonomy" id="471856"/>
    <lineage>
        <taxon>Bacteria</taxon>
        <taxon>Bacillati</taxon>
        <taxon>Actinomycetota</taxon>
        <taxon>Actinomycetes</taxon>
        <taxon>Micrococcales</taxon>
        <taxon>Jonesiaceae</taxon>
        <taxon>Jonesia</taxon>
    </lineage>
</organism>
<dbReference type="HOGENOM" id="CLU_000445_107_27_11"/>
<dbReference type="EMBL" id="CP001706">
    <property type="protein sequence ID" value="ACV09600.1"/>
    <property type="molecule type" value="Genomic_DNA"/>
</dbReference>
<keyword evidence="2" id="KW-1003">Cell membrane</keyword>
<evidence type="ECO:0000256" key="1">
    <source>
        <dbReference type="ARBA" id="ARBA00004429"/>
    </source>
</evidence>
<dbReference type="InterPro" id="IPR003122">
    <property type="entry name" value="Tar_rcpt_lig-bd"/>
</dbReference>
<keyword evidence="9 11" id="KW-0807">Transducer</keyword>
<gene>
    <name evidence="15" type="ordered locus">Jden_1961</name>
</gene>
<evidence type="ECO:0000313" key="16">
    <source>
        <dbReference type="Proteomes" id="UP000000628"/>
    </source>
</evidence>
<evidence type="ECO:0000256" key="10">
    <source>
        <dbReference type="ARBA" id="ARBA00029447"/>
    </source>
</evidence>
<evidence type="ECO:0000256" key="5">
    <source>
        <dbReference type="ARBA" id="ARBA00022519"/>
    </source>
</evidence>
<dbReference type="InterPro" id="IPR003660">
    <property type="entry name" value="HAMP_dom"/>
</dbReference>
<comment type="subcellular location">
    <subcellularLocation>
        <location evidence="1">Cell inner membrane</location>
        <topology evidence="1">Multi-pass membrane protein</topology>
    </subcellularLocation>
</comment>
<evidence type="ECO:0000256" key="7">
    <source>
        <dbReference type="ARBA" id="ARBA00022989"/>
    </source>
</evidence>
<dbReference type="PROSITE" id="PS50885">
    <property type="entry name" value="HAMP"/>
    <property type="match status" value="1"/>
</dbReference>
<dbReference type="CDD" id="cd06225">
    <property type="entry name" value="HAMP"/>
    <property type="match status" value="1"/>
</dbReference>
<dbReference type="PROSITE" id="PS50111">
    <property type="entry name" value="CHEMOTAXIS_TRANSDUC_2"/>
    <property type="match status" value="1"/>
</dbReference>
<feature type="domain" description="Methyl-accepting transducer" evidence="13">
    <location>
        <begin position="277"/>
        <end position="520"/>
    </location>
</feature>
<evidence type="ECO:0000259" key="13">
    <source>
        <dbReference type="PROSITE" id="PS50111"/>
    </source>
</evidence>
<dbReference type="STRING" id="471856.Jden_1961"/>
<reference evidence="15 16" key="1">
    <citation type="journal article" date="2009" name="Stand. Genomic Sci.">
        <title>Complete genome sequence of Jonesia denitrificans type strain (Prevot 55134).</title>
        <authorList>
            <person name="Pukall R."/>
            <person name="Gehrich-Schroter G."/>
            <person name="Lapidus A."/>
            <person name="Nolan M."/>
            <person name="Glavina Del Rio T."/>
            <person name="Lucas S."/>
            <person name="Chen F."/>
            <person name="Tice H."/>
            <person name="Pitluck S."/>
            <person name="Cheng J.F."/>
            <person name="Copeland A."/>
            <person name="Saunders E."/>
            <person name="Brettin T."/>
            <person name="Detter J.C."/>
            <person name="Bruce D."/>
            <person name="Goodwin L."/>
            <person name="Pati A."/>
            <person name="Ivanova N."/>
            <person name="Mavromatis K."/>
            <person name="Ovchinnikova G."/>
            <person name="Chen A."/>
            <person name="Palaniappan K."/>
            <person name="Land M."/>
            <person name="Hauser L."/>
            <person name="Chang Y.J."/>
            <person name="Jeffries C.D."/>
            <person name="Chain P."/>
            <person name="Goker M."/>
            <person name="Bristow J."/>
            <person name="Eisen J.A."/>
            <person name="Markowitz V."/>
            <person name="Hugenholtz P."/>
            <person name="Kyrpides N.C."/>
            <person name="Klenk H.P."/>
            <person name="Han C."/>
        </authorList>
    </citation>
    <scope>NUCLEOTIDE SEQUENCE [LARGE SCALE GENOMIC DNA]</scope>
    <source>
        <strain evidence="16">ATCC 14870 / DSM 20603 / BCRC 15368 / CIP 55.134 / JCM 11481 / NBRC 15587 / NCTC 10816 / Prevot 55134</strain>
    </source>
</reference>
<dbReference type="RefSeq" id="WP_015772228.1">
    <property type="nucleotide sequence ID" value="NC_013174.1"/>
</dbReference>
<evidence type="ECO:0000256" key="8">
    <source>
        <dbReference type="ARBA" id="ARBA00023136"/>
    </source>
</evidence>
<evidence type="ECO:0000256" key="12">
    <source>
        <dbReference type="SAM" id="Phobius"/>
    </source>
</evidence>
<protein>
    <submittedName>
        <fullName evidence="15">Methyl-accepting chemotaxis sensory transducer</fullName>
    </submittedName>
</protein>
<dbReference type="PANTHER" id="PTHR32089">
    <property type="entry name" value="METHYL-ACCEPTING CHEMOTAXIS PROTEIN MCPB"/>
    <property type="match status" value="1"/>
</dbReference>
<dbReference type="GO" id="GO:0006935">
    <property type="term" value="P:chemotaxis"/>
    <property type="evidence" value="ECO:0007669"/>
    <property type="project" value="UniProtKB-KW"/>
</dbReference>
<proteinExistence type="inferred from homology"/>
<dbReference type="Pfam" id="PF00672">
    <property type="entry name" value="HAMP"/>
    <property type="match status" value="1"/>
</dbReference>
<evidence type="ECO:0000256" key="6">
    <source>
        <dbReference type="ARBA" id="ARBA00022692"/>
    </source>
</evidence>
<dbReference type="PRINTS" id="PR00260">
    <property type="entry name" value="CHEMTRNSDUCR"/>
</dbReference>
<keyword evidence="3" id="KW-0488">Methylation</keyword>
<feature type="transmembrane region" description="Helical" evidence="12">
    <location>
        <begin position="193"/>
        <end position="218"/>
    </location>
</feature>
<dbReference type="Gene3D" id="1.10.287.950">
    <property type="entry name" value="Methyl-accepting chemotaxis protein"/>
    <property type="match status" value="1"/>
</dbReference>
<dbReference type="SUPFAM" id="SSF58104">
    <property type="entry name" value="Methyl-accepting chemotaxis protein (MCP) signaling domain"/>
    <property type="match status" value="1"/>
</dbReference>
<evidence type="ECO:0000259" key="14">
    <source>
        <dbReference type="PROSITE" id="PS50885"/>
    </source>
</evidence>
<evidence type="ECO:0000256" key="11">
    <source>
        <dbReference type="PROSITE-ProRule" id="PRU00284"/>
    </source>
</evidence>
<dbReference type="AlphaFoldDB" id="C7R0D6"/>
<accession>C7R0D6</accession>
<dbReference type="InterPro" id="IPR004090">
    <property type="entry name" value="Chemotax_Me-accpt_rcpt"/>
</dbReference>
<keyword evidence="7 12" id="KW-1133">Transmembrane helix</keyword>
<keyword evidence="6 12" id="KW-0812">Transmembrane</keyword>
<keyword evidence="5" id="KW-0997">Cell inner membrane</keyword>
<dbReference type="GO" id="GO:0007165">
    <property type="term" value="P:signal transduction"/>
    <property type="evidence" value="ECO:0007669"/>
    <property type="project" value="UniProtKB-KW"/>
</dbReference>
<sequence>MTQQSTLKRSWFWDRSVRFKILSTVVVMSVLFAGVGGAGGVVLWRAGNNLTEVNKLTGELQSNLNELRTLQTKSHLLIRRAAVENNPQVRQQLLTSLTWTDTSVAELIADVNTFPQSDTPQWDDFISRWESWVTYRDATLVPLAEAGDQPGFTAAVNDHTAGDPEQAGRVLEIAKGQIDRQVQEIMDKARTEISITIIALLVAFIVAVGLGGFIALAVTRRISRDLSAVVTSAEALAQGDLTHTVQQTSKDEIGQMVAAFSTAQTQLRSVIGSVVDTAGTVTNASEHISASNSQVASSAEETSTQATVVAAAAEEVNRNVQTVAAGAEEMEASIREISANAAEAARVAGNAVKVSQTTADTIEALGASSQEISVVVKTITSIAEQTNLLALNATIEAARAGDAGKGFAVVASEVKDLAGESARAAEDVARRIEQVQQQTGHAVAAISEISEIIASINDYQMTIASAVEEQTATTNEMSRSVGEAAQGSHEIAANIDGVAQAADQSAATVVELSNTVQELSIAATRLRKEMEQFTV</sequence>
<dbReference type="GO" id="GO:0005886">
    <property type="term" value="C:plasma membrane"/>
    <property type="evidence" value="ECO:0007669"/>
    <property type="project" value="UniProtKB-SubCell"/>
</dbReference>
<evidence type="ECO:0000313" key="15">
    <source>
        <dbReference type="EMBL" id="ACV09600.1"/>
    </source>
</evidence>
<evidence type="ECO:0000256" key="4">
    <source>
        <dbReference type="ARBA" id="ARBA00022500"/>
    </source>
</evidence>
<keyword evidence="4" id="KW-0145">Chemotaxis</keyword>
<dbReference type="SMART" id="SM00283">
    <property type="entry name" value="MA"/>
    <property type="match status" value="1"/>
</dbReference>
<comment type="similarity">
    <text evidence="10">Belongs to the methyl-accepting chemotaxis (MCP) protein family.</text>
</comment>
<dbReference type="PANTHER" id="PTHR32089:SF112">
    <property type="entry name" value="LYSOZYME-LIKE PROTEIN-RELATED"/>
    <property type="match status" value="1"/>
</dbReference>
<feature type="domain" description="HAMP" evidence="14">
    <location>
        <begin position="220"/>
        <end position="272"/>
    </location>
</feature>